<comment type="similarity">
    <text evidence="2 6">Belongs to the YIP1 family.</text>
</comment>
<evidence type="ECO:0000256" key="6">
    <source>
        <dbReference type="RuleBase" id="RU361264"/>
    </source>
</evidence>
<keyword evidence="4 6" id="KW-1133">Transmembrane helix</keyword>
<keyword evidence="3 6" id="KW-0812">Transmembrane</keyword>
<dbReference type="EMBL" id="MCGT01000032">
    <property type="protein sequence ID" value="ORX47752.1"/>
    <property type="molecule type" value="Genomic_DNA"/>
</dbReference>
<dbReference type="AlphaFoldDB" id="A0A1X2G8I0"/>
<evidence type="ECO:0000256" key="1">
    <source>
        <dbReference type="ARBA" id="ARBA00004141"/>
    </source>
</evidence>
<comment type="caution">
    <text evidence="9">The sequence shown here is derived from an EMBL/GenBank/DDBJ whole genome shotgun (WGS) entry which is preliminary data.</text>
</comment>
<name>A0A1X2G8I0_9FUNG</name>
<evidence type="ECO:0000256" key="3">
    <source>
        <dbReference type="ARBA" id="ARBA00022692"/>
    </source>
</evidence>
<dbReference type="InterPro" id="IPR045231">
    <property type="entry name" value="Yip1/4-like"/>
</dbReference>
<dbReference type="GO" id="GO:0006888">
    <property type="term" value="P:endoplasmic reticulum to Golgi vesicle-mediated transport"/>
    <property type="evidence" value="ECO:0007669"/>
    <property type="project" value="InterPro"/>
</dbReference>
<evidence type="ECO:0000256" key="2">
    <source>
        <dbReference type="ARBA" id="ARBA00010596"/>
    </source>
</evidence>
<evidence type="ECO:0000259" key="8">
    <source>
        <dbReference type="Pfam" id="PF04893"/>
    </source>
</evidence>
<dbReference type="Pfam" id="PF04893">
    <property type="entry name" value="Yip1"/>
    <property type="match status" value="1"/>
</dbReference>
<reference evidence="9 10" key="1">
    <citation type="submission" date="2016-07" db="EMBL/GenBank/DDBJ databases">
        <title>Pervasive Adenine N6-methylation of Active Genes in Fungi.</title>
        <authorList>
            <consortium name="DOE Joint Genome Institute"/>
            <person name="Mondo S.J."/>
            <person name="Dannebaum R.O."/>
            <person name="Kuo R.C."/>
            <person name="Labutti K."/>
            <person name="Haridas S."/>
            <person name="Kuo A."/>
            <person name="Salamov A."/>
            <person name="Ahrendt S.R."/>
            <person name="Lipzen A."/>
            <person name="Sullivan W."/>
            <person name="Andreopoulos W.B."/>
            <person name="Clum A."/>
            <person name="Lindquist E."/>
            <person name="Daum C."/>
            <person name="Ramamoorthy G.K."/>
            <person name="Gryganskyi A."/>
            <person name="Culley D."/>
            <person name="Magnuson J.K."/>
            <person name="James T.Y."/>
            <person name="O'Malley M.A."/>
            <person name="Stajich J.E."/>
            <person name="Spatafora J.W."/>
            <person name="Visel A."/>
            <person name="Grigoriev I.V."/>
        </authorList>
    </citation>
    <scope>NUCLEOTIDE SEQUENCE [LARGE SCALE GENOMIC DNA]</scope>
    <source>
        <strain evidence="9 10">NRRL 3301</strain>
    </source>
</reference>
<comment type="subcellular location">
    <subcellularLocation>
        <location evidence="6">Golgi apparatus membrane</location>
        <topology evidence="6">Multi-pass membrane protein</topology>
    </subcellularLocation>
    <subcellularLocation>
        <location evidence="1">Membrane</location>
        <topology evidence="1">Multi-pass membrane protein</topology>
    </subcellularLocation>
</comment>
<dbReference type="PANTHER" id="PTHR21236">
    <property type="entry name" value="GOLGI MEMBRANE PROTEIN YIP1"/>
    <property type="match status" value="1"/>
</dbReference>
<feature type="transmembrane region" description="Helical" evidence="6">
    <location>
        <begin position="101"/>
        <end position="120"/>
    </location>
</feature>
<feature type="transmembrane region" description="Helical" evidence="6">
    <location>
        <begin position="77"/>
        <end position="95"/>
    </location>
</feature>
<feature type="transmembrane region" description="Helical" evidence="6">
    <location>
        <begin position="191"/>
        <end position="210"/>
    </location>
</feature>
<dbReference type="OrthoDB" id="411251at2759"/>
<gene>
    <name evidence="9" type="ORF">DM01DRAFT_1292762</name>
</gene>
<sequence>MLSEYSNPPPETVELSGNIGSSQDDQKPPAYEGNDYNTLDEPVSVTLYRDLRLVGQKMHQVLYPNGNDQQLLKNWDLWGPLILCLFLAITLSTRAPDQQSVAIFTGVFVIVWLGASVVTLNTKLLGGKVSFFQTVCVLGYSLFPMTLTAFVTCFTQWIWLRLAMTLFTLLWCIYAAIHFLHSEHIKLGNRLALSVYPLCLFYVAIAWLVFSI</sequence>
<protein>
    <recommendedName>
        <fullName evidence="6">Protein YIP</fullName>
    </recommendedName>
</protein>
<organism evidence="9 10">
    <name type="scientific">Hesseltinella vesiculosa</name>
    <dbReference type="NCBI Taxonomy" id="101127"/>
    <lineage>
        <taxon>Eukaryota</taxon>
        <taxon>Fungi</taxon>
        <taxon>Fungi incertae sedis</taxon>
        <taxon>Mucoromycota</taxon>
        <taxon>Mucoromycotina</taxon>
        <taxon>Mucoromycetes</taxon>
        <taxon>Mucorales</taxon>
        <taxon>Cunninghamellaceae</taxon>
        <taxon>Hesseltinella</taxon>
    </lineage>
</organism>
<evidence type="ECO:0000256" key="7">
    <source>
        <dbReference type="SAM" id="MobiDB-lite"/>
    </source>
</evidence>
<proteinExistence type="inferred from homology"/>
<keyword evidence="10" id="KW-1185">Reference proteome</keyword>
<dbReference type="InterPro" id="IPR006977">
    <property type="entry name" value="Yip1_dom"/>
</dbReference>
<evidence type="ECO:0000256" key="5">
    <source>
        <dbReference type="ARBA" id="ARBA00023136"/>
    </source>
</evidence>
<feature type="domain" description="Yip1" evidence="8">
    <location>
        <begin position="62"/>
        <end position="208"/>
    </location>
</feature>
<evidence type="ECO:0000256" key="4">
    <source>
        <dbReference type="ARBA" id="ARBA00022989"/>
    </source>
</evidence>
<feature type="transmembrane region" description="Helical" evidence="6">
    <location>
        <begin position="158"/>
        <end position="179"/>
    </location>
</feature>
<feature type="region of interest" description="Disordered" evidence="7">
    <location>
        <begin position="1"/>
        <end position="37"/>
    </location>
</feature>
<feature type="transmembrane region" description="Helical" evidence="6">
    <location>
        <begin position="132"/>
        <end position="152"/>
    </location>
</feature>
<dbReference type="PANTHER" id="PTHR21236:SF1">
    <property type="entry name" value="PROTEIN YIPF6"/>
    <property type="match status" value="1"/>
</dbReference>
<dbReference type="STRING" id="101127.A0A1X2G8I0"/>
<keyword evidence="5 6" id="KW-0472">Membrane</keyword>
<dbReference type="GO" id="GO:0005802">
    <property type="term" value="C:trans-Golgi network"/>
    <property type="evidence" value="ECO:0007669"/>
    <property type="project" value="TreeGrafter"/>
</dbReference>
<evidence type="ECO:0000313" key="9">
    <source>
        <dbReference type="EMBL" id="ORX47752.1"/>
    </source>
</evidence>
<dbReference type="Proteomes" id="UP000242146">
    <property type="component" value="Unassembled WGS sequence"/>
</dbReference>
<evidence type="ECO:0000313" key="10">
    <source>
        <dbReference type="Proteomes" id="UP000242146"/>
    </source>
</evidence>
<dbReference type="GO" id="GO:0000139">
    <property type="term" value="C:Golgi membrane"/>
    <property type="evidence" value="ECO:0007669"/>
    <property type="project" value="UniProtKB-SubCell"/>
</dbReference>
<accession>A0A1X2G8I0</accession>